<dbReference type="Gene3D" id="1.10.443.10">
    <property type="entry name" value="Intergrase catalytic core"/>
    <property type="match status" value="1"/>
</dbReference>
<dbReference type="PANTHER" id="PTHR30349">
    <property type="entry name" value="PHAGE INTEGRASE-RELATED"/>
    <property type="match status" value="1"/>
</dbReference>
<evidence type="ECO:0000256" key="2">
    <source>
        <dbReference type="ARBA" id="ARBA00023125"/>
    </source>
</evidence>
<accession>A0ABS2N7W7</accession>
<dbReference type="InterPro" id="IPR044068">
    <property type="entry name" value="CB"/>
</dbReference>
<dbReference type="PROSITE" id="PS51900">
    <property type="entry name" value="CB"/>
    <property type="match status" value="1"/>
</dbReference>
<dbReference type="InterPro" id="IPR050090">
    <property type="entry name" value="Tyrosine_recombinase_XerCD"/>
</dbReference>
<dbReference type="EMBL" id="JAFBDZ010000001">
    <property type="protein sequence ID" value="MBM7583918.1"/>
    <property type="molecule type" value="Genomic_DNA"/>
</dbReference>
<evidence type="ECO:0000313" key="8">
    <source>
        <dbReference type="Proteomes" id="UP001646157"/>
    </source>
</evidence>
<evidence type="ECO:0000256" key="3">
    <source>
        <dbReference type="ARBA" id="ARBA00023172"/>
    </source>
</evidence>
<feature type="domain" description="Tyr recombinase" evidence="5">
    <location>
        <begin position="188"/>
        <end position="402"/>
    </location>
</feature>
<evidence type="ECO:0000259" key="6">
    <source>
        <dbReference type="PROSITE" id="PS51900"/>
    </source>
</evidence>
<dbReference type="Proteomes" id="UP001646157">
    <property type="component" value="Unassembled WGS sequence"/>
</dbReference>
<comment type="similarity">
    <text evidence="1">Belongs to the 'phage' integrase family.</text>
</comment>
<dbReference type="PANTHER" id="PTHR30349:SF41">
    <property type="entry name" value="INTEGRASE_RECOMBINASE PROTEIN MJ0367-RELATED"/>
    <property type="match status" value="1"/>
</dbReference>
<dbReference type="InterPro" id="IPR011010">
    <property type="entry name" value="DNA_brk_join_enz"/>
</dbReference>
<organism evidence="7 8">
    <name type="scientific">Rossellomorea pakistanensis</name>
    <dbReference type="NCBI Taxonomy" id="992288"/>
    <lineage>
        <taxon>Bacteria</taxon>
        <taxon>Bacillati</taxon>
        <taxon>Bacillota</taxon>
        <taxon>Bacilli</taxon>
        <taxon>Bacillales</taxon>
        <taxon>Bacillaceae</taxon>
        <taxon>Rossellomorea</taxon>
    </lineage>
</organism>
<gene>
    <name evidence="7" type="ORF">JOC86_000455</name>
</gene>
<keyword evidence="8" id="KW-1185">Reference proteome</keyword>
<dbReference type="InterPro" id="IPR013762">
    <property type="entry name" value="Integrase-like_cat_sf"/>
</dbReference>
<dbReference type="SUPFAM" id="SSF56349">
    <property type="entry name" value="DNA breaking-rejoining enzymes"/>
    <property type="match status" value="1"/>
</dbReference>
<evidence type="ECO:0000313" key="7">
    <source>
        <dbReference type="EMBL" id="MBM7583918.1"/>
    </source>
</evidence>
<evidence type="ECO:0000256" key="1">
    <source>
        <dbReference type="ARBA" id="ARBA00008857"/>
    </source>
</evidence>
<reference evidence="7 8" key="1">
    <citation type="submission" date="2021-01" db="EMBL/GenBank/DDBJ databases">
        <title>Genomic Encyclopedia of Type Strains, Phase IV (KMG-IV): sequencing the most valuable type-strain genomes for metagenomic binning, comparative biology and taxonomic classification.</title>
        <authorList>
            <person name="Goeker M."/>
        </authorList>
    </citation>
    <scope>NUCLEOTIDE SEQUENCE [LARGE SCALE GENOMIC DNA]</scope>
    <source>
        <strain evidence="7 8">DSM 24834</strain>
    </source>
</reference>
<feature type="domain" description="Core-binding (CB)" evidence="6">
    <location>
        <begin position="30"/>
        <end position="135"/>
    </location>
</feature>
<evidence type="ECO:0000259" key="5">
    <source>
        <dbReference type="PROSITE" id="PS51898"/>
    </source>
</evidence>
<proteinExistence type="inferred from homology"/>
<protein>
    <submittedName>
        <fullName evidence="7">Integrase</fullName>
    </submittedName>
</protein>
<comment type="caution">
    <text evidence="7">The sequence shown here is derived from an EMBL/GenBank/DDBJ whole genome shotgun (WGS) entry which is preliminary data.</text>
</comment>
<evidence type="ECO:0000256" key="4">
    <source>
        <dbReference type="PROSITE-ProRule" id="PRU01248"/>
    </source>
</evidence>
<name>A0ABS2N7W7_9BACI</name>
<keyword evidence="2 4" id="KW-0238">DNA-binding</keyword>
<dbReference type="Pfam" id="PF00589">
    <property type="entry name" value="Phage_integrase"/>
    <property type="match status" value="1"/>
</dbReference>
<dbReference type="PROSITE" id="PS51898">
    <property type="entry name" value="TYR_RECOMBINASE"/>
    <property type="match status" value="1"/>
</dbReference>
<keyword evidence="3" id="KW-0233">DNA recombination</keyword>
<dbReference type="CDD" id="cd00397">
    <property type="entry name" value="DNA_BRE_C"/>
    <property type="match status" value="1"/>
</dbReference>
<dbReference type="InterPro" id="IPR002104">
    <property type="entry name" value="Integrase_catalytic"/>
</dbReference>
<sequence>MTLMAKYQYYYRPKGIKSRYELMVFYCESQPFLPLTDYYHDCIGRNNKSTALTYLNCLLPFFSWLDQSSNYQGKRVQWDQPPEAIRVAAEDYLRQEMGCKVRENETFKFVNRTNRSPKTVSLFLSALKSFYKSLIQLKQYKYSNPLIDSYAILDNYKSSTEGVRKDKPRMPSEAGTEDAIPHRRMTDSYFKLINEEWQPEIIDDPYLPFRIYKAGKKVNWSLREVVIARMLFETGARVSEVIELTIGDYRSRKSYQEVSTFNKGSHGKKVKFLRFSKDTVKLLMKYLNTERKHFDKLNCGFENLPNEAPMFLTELGTPFLYESWYYHWSRAIKVSGIKLNPHKTRHWFVTTRLREIYNTSKTEAEINQKKMELIKYIHWKDKNTIDVYEHYFDEEKHRKSHDQMLENMAKRETEYLQQKSEKKLKQGSFVFDNKEKIIIDSEIQELLDGLE</sequence>